<dbReference type="Gene3D" id="3.40.50.920">
    <property type="match status" value="1"/>
</dbReference>
<dbReference type="InterPro" id="IPR051157">
    <property type="entry name" value="PDH/Transketolase"/>
</dbReference>
<comment type="caution">
    <text evidence="5">The sequence shown here is derived from an EMBL/GenBank/DDBJ whole genome shotgun (WGS) entry which is preliminary data.</text>
</comment>
<dbReference type="InterPro" id="IPR033248">
    <property type="entry name" value="Transketolase_C"/>
</dbReference>
<dbReference type="InterPro" id="IPR009014">
    <property type="entry name" value="Transketo_C/PFOR_II"/>
</dbReference>
<dbReference type="RefSeq" id="WP_087737884.1">
    <property type="nucleotide sequence ID" value="NZ_CYGY02000063.1"/>
</dbReference>
<dbReference type="InterPro" id="IPR005475">
    <property type="entry name" value="Transketolase-like_Pyr-bd"/>
</dbReference>
<dbReference type="SUPFAM" id="SSF52518">
    <property type="entry name" value="Thiamin diphosphate-binding fold (THDP-binding)"/>
    <property type="match status" value="1"/>
</dbReference>
<dbReference type="CDD" id="cd07033">
    <property type="entry name" value="TPP_PYR_DXS_TK_like"/>
    <property type="match status" value="1"/>
</dbReference>
<dbReference type="GO" id="GO:0008661">
    <property type="term" value="F:1-deoxy-D-xylulose-5-phosphate synthase activity"/>
    <property type="evidence" value="ECO:0007669"/>
    <property type="project" value="UniProtKB-EC"/>
</dbReference>
<evidence type="ECO:0000313" key="6">
    <source>
        <dbReference type="Proteomes" id="UP000195569"/>
    </source>
</evidence>
<proteinExistence type="inferred from homology"/>
<organism evidence="5 6">
    <name type="scientific">Paraburkholderia piptadeniae</name>
    <dbReference type="NCBI Taxonomy" id="1701573"/>
    <lineage>
        <taxon>Bacteria</taxon>
        <taxon>Pseudomonadati</taxon>
        <taxon>Pseudomonadota</taxon>
        <taxon>Betaproteobacteria</taxon>
        <taxon>Burkholderiales</taxon>
        <taxon>Burkholderiaceae</taxon>
        <taxon>Paraburkholderia</taxon>
    </lineage>
</organism>
<dbReference type="SUPFAM" id="SSF52922">
    <property type="entry name" value="TK C-terminal domain-like"/>
    <property type="match status" value="1"/>
</dbReference>
<gene>
    <name evidence="5" type="ORF">BN2476_630040</name>
</gene>
<evidence type="ECO:0000256" key="3">
    <source>
        <dbReference type="ARBA" id="ARBA00023052"/>
    </source>
</evidence>
<dbReference type="Gene3D" id="3.40.50.970">
    <property type="match status" value="1"/>
</dbReference>
<evidence type="ECO:0000256" key="2">
    <source>
        <dbReference type="ARBA" id="ARBA00007131"/>
    </source>
</evidence>
<accession>A0A1N7SL96</accession>
<protein>
    <submittedName>
        <fullName evidence="5">1-deoxy-D-xylulose-5-phosphate synthase</fullName>
        <ecNumber evidence="5">2.2.1.7</ecNumber>
    </submittedName>
</protein>
<evidence type="ECO:0000259" key="4">
    <source>
        <dbReference type="SMART" id="SM00861"/>
    </source>
</evidence>
<dbReference type="PANTHER" id="PTHR43825:SF1">
    <property type="entry name" value="TRANSKETOLASE-LIKE PYRIMIDINE-BINDING DOMAIN-CONTAINING PROTEIN"/>
    <property type="match status" value="1"/>
</dbReference>
<comment type="cofactor">
    <cofactor evidence="1">
        <name>thiamine diphosphate</name>
        <dbReference type="ChEBI" id="CHEBI:58937"/>
    </cofactor>
</comment>
<feature type="domain" description="Transketolase-like pyrimidine-binding" evidence="4">
    <location>
        <begin position="1"/>
        <end position="164"/>
    </location>
</feature>
<reference evidence="5" key="1">
    <citation type="submission" date="2016-12" db="EMBL/GenBank/DDBJ databases">
        <authorList>
            <person name="Moulin L."/>
        </authorList>
    </citation>
    <scope>NUCLEOTIDE SEQUENCE [LARGE SCALE GENOMIC DNA]</scope>
    <source>
        <strain evidence="5">STM 7183</strain>
    </source>
</reference>
<dbReference type="EC" id="2.2.1.7" evidence="5"/>
<dbReference type="EMBL" id="CYGY02000063">
    <property type="protein sequence ID" value="SIT48177.1"/>
    <property type="molecule type" value="Genomic_DNA"/>
</dbReference>
<dbReference type="Proteomes" id="UP000195569">
    <property type="component" value="Unassembled WGS sequence"/>
</dbReference>
<dbReference type="InterPro" id="IPR029061">
    <property type="entry name" value="THDP-binding"/>
</dbReference>
<sequence length="311" mass="33130">MREAFSNSLIRLGAERQDLVVLDGDCSHSTRTYRFQDAYPQRFINAGIAEQNMVGMAAGMAKAGLVPIVCGFAAIMVHRAADQLVQSLAYAGTNVKLVGHYAGVTASSEGAPHHSIADLALVRSIPNMTILCPADDGEVESCLRQALDITGPVYLRLARNPVPVRPDVSWVIRDGYQQTRSDGGIVIVSIGVMLDVAVQTAAQLNSLGVVTSVVALQRLKPLPHELSEALASDRWSLIVTIEDHNVVGGLGGAIAEAVGHKGKPVLRYGIEDMFTQSGTYDELLSGLNLRAADIAGSIVHAVEARDVKEPM</sequence>
<name>A0A1N7SL96_9BURK</name>
<dbReference type="Pfam" id="PF02780">
    <property type="entry name" value="Transketolase_C"/>
    <property type="match status" value="1"/>
</dbReference>
<keyword evidence="5" id="KW-0808">Transferase</keyword>
<keyword evidence="6" id="KW-1185">Reference proteome</keyword>
<evidence type="ECO:0000256" key="1">
    <source>
        <dbReference type="ARBA" id="ARBA00001964"/>
    </source>
</evidence>
<dbReference type="PANTHER" id="PTHR43825">
    <property type="entry name" value="PYRUVATE DEHYDROGENASE E1 COMPONENT"/>
    <property type="match status" value="1"/>
</dbReference>
<dbReference type="AlphaFoldDB" id="A0A1N7SL96"/>
<keyword evidence="3" id="KW-0786">Thiamine pyrophosphate</keyword>
<dbReference type="Pfam" id="PF02779">
    <property type="entry name" value="Transket_pyr"/>
    <property type="match status" value="1"/>
</dbReference>
<dbReference type="OrthoDB" id="8732661at2"/>
<dbReference type="FunFam" id="3.40.50.970:FF:000129">
    <property type="entry name" value="Transketolase"/>
    <property type="match status" value="1"/>
</dbReference>
<evidence type="ECO:0000313" key="5">
    <source>
        <dbReference type="EMBL" id="SIT48177.1"/>
    </source>
</evidence>
<dbReference type="SMART" id="SM00861">
    <property type="entry name" value="Transket_pyr"/>
    <property type="match status" value="1"/>
</dbReference>
<comment type="similarity">
    <text evidence="2">Belongs to the transketolase family.</text>
</comment>